<evidence type="ECO:0008006" key="3">
    <source>
        <dbReference type="Google" id="ProtNLM"/>
    </source>
</evidence>
<organism evidence="1 2">
    <name type="scientific">Saguinus oedipus</name>
    <name type="common">Cotton-top tamarin</name>
    <name type="synonym">Oedipomidas oedipus</name>
    <dbReference type="NCBI Taxonomy" id="9490"/>
    <lineage>
        <taxon>Eukaryota</taxon>
        <taxon>Metazoa</taxon>
        <taxon>Chordata</taxon>
        <taxon>Craniata</taxon>
        <taxon>Vertebrata</taxon>
        <taxon>Euteleostomi</taxon>
        <taxon>Mammalia</taxon>
        <taxon>Eutheria</taxon>
        <taxon>Euarchontoglires</taxon>
        <taxon>Primates</taxon>
        <taxon>Haplorrhini</taxon>
        <taxon>Platyrrhini</taxon>
        <taxon>Cebidae</taxon>
        <taxon>Callitrichinae</taxon>
        <taxon>Saguinus</taxon>
    </lineage>
</organism>
<reference evidence="1 2" key="1">
    <citation type="submission" date="2023-05" db="EMBL/GenBank/DDBJ databases">
        <title>B98-5 Cell Line De Novo Hybrid Assembly: An Optical Mapping Approach.</title>
        <authorList>
            <person name="Kananen K."/>
            <person name="Auerbach J.A."/>
            <person name="Kautto E."/>
            <person name="Blachly J.S."/>
        </authorList>
    </citation>
    <scope>NUCLEOTIDE SEQUENCE [LARGE SCALE GENOMIC DNA]</scope>
    <source>
        <strain evidence="1">B95-8</strain>
        <tissue evidence="1">Cell line</tissue>
    </source>
</reference>
<name>A0ABQ9UVQ0_SAGOE</name>
<comment type="caution">
    <text evidence="1">The sequence shown here is derived from an EMBL/GenBank/DDBJ whole genome shotgun (WGS) entry which is preliminary data.</text>
</comment>
<gene>
    <name evidence="1" type="ORF">P7K49_022510</name>
</gene>
<sequence>MTQPDSLLQKPARFALPILCRVKRFYESQFMYGVVCEPGKSFLASHSHLVTMLSFPQSYL</sequence>
<evidence type="ECO:0000313" key="1">
    <source>
        <dbReference type="EMBL" id="KAK2101162.1"/>
    </source>
</evidence>
<proteinExistence type="predicted"/>
<keyword evidence="2" id="KW-1185">Reference proteome</keyword>
<feature type="non-terminal residue" evidence="1">
    <location>
        <position position="60"/>
    </location>
</feature>
<dbReference type="EMBL" id="JASSZA010000010">
    <property type="protein sequence ID" value="KAK2101162.1"/>
    <property type="molecule type" value="Genomic_DNA"/>
</dbReference>
<accession>A0ABQ9UVQ0</accession>
<evidence type="ECO:0000313" key="2">
    <source>
        <dbReference type="Proteomes" id="UP001266305"/>
    </source>
</evidence>
<dbReference type="Proteomes" id="UP001266305">
    <property type="component" value="Unassembled WGS sequence"/>
</dbReference>
<protein>
    <recommendedName>
        <fullName evidence="3">AraC family transcriptional regulator</fullName>
    </recommendedName>
</protein>